<sequence>MAQDIASTIASSIGDLDAEPVLRAVEVVCSLISWSVLASAHKAGYGGLFEYDNYTPLNFLLAVGILQWGFAIGIVAVKKANLLDATTTAKCELYGTVVVCAMIYTGAVAGAASSTQNHDEFGGNDSSTCNPRGAGSSVKKKAQFFCSRVSASVVFAFFATAAAAGSLALILVKQRGADPDARPTDAYNPIGVPPPEPGAYSVPSTHMEGVGSDSIPQTKDAAVDL</sequence>
<name>A0AAD7XMY6_9STRA</name>
<evidence type="ECO:0000256" key="6">
    <source>
        <dbReference type="SAM" id="Phobius"/>
    </source>
</evidence>
<feature type="domain" description="Casparian strip membrane protein" evidence="7">
    <location>
        <begin position="18"/>
        <end position="161"/>
    </location>
</feature>
<evidence type="ECO:0000313" key="9">
    <source>
        <dbReference type="Proteomes" id="UP001230188"/>
    </source>
</evidence>
<evidence type="ECO:0000256" key="1">
    <source>
        <dbReference type="ARBA" id="ARBA00004651"/>
    </source>
</evidence>
<dbReference type="AlphaFoldDB" id="A0AAD7XMY6"/>
<evidence type="ECO:0000259" key="7">
    <source>
        <dbReference type="Pfam" id="PF04535"/>
    </source>
</evidence>
<gene>
    <name evidence="8" type="ORF">CTAYLR_006832</name>
</gene>
<accession>A0AAD7XMY6</accession>
<reference evidence="8" key="1">
    <citation type="submission" date="2023-01" db="EMBL/GenBank/DDBJ databases">
        <title>Metagenome sequencing of chrysophaentin producing Chrysophaeum taylorii.</title>
        <authorList>
            <person name="Davison J."/>
            <person name="Bewley C."/>
        </authorList>
    </citation>
    <scope>NUCLEOTIDE SEQUENCE</scope>
    <source>
        <strain evidence="8">NIES-1699</strain>
    </source>
</reference>
<organism evidence="8 9">
    <name type="scientific">Chrysophaeum taylorii</name>
    <dbReference type="NCBI Taxonomy" id="2483200"/>
    <lineage>
        <taxon>Eukaryota</taxon>
        <taxon>Sar</taxon>
        <taxon>Stramenopiles</taxon>
        <taxon>Ochrophyta</taxon>
        <taxon>Pelagophyceae</taxon>
        <taxon>Pelagomonadales</taxon>
        <taxon>Pelagomonadaceae</taxon>
        <taxon>Chrysophaeum</taxon>
    </lineage>
</organism>
<dbReference type="EMBL" id="JAQMWT010000404">
    <property type="protein sequence ID" value="KAJ8601800.1"/>
    <property type="molecule type" value="Genomic_DNA"/>
</dbReference>
<feature type="region of interest" description="Disordered" evidence="5">
    <location>
        <begin position="189"/>
        <end position="225"/>
    </location>
</feature>
<keyword evidence="6" id="KW-0472">Membrane</keyword>
<evidence type="ECO:0000256" key="3">
    <source>
        <dbReference type="ARBA" id="ARBA00011489"/>
    </source>
</evidence>
<evidence type="ECO:0000256" key="5">
    <source>
        <dbReference type="SAM" id="MobiDB-lite"/>
    </source>
</evidence>
<comment type="subcellular location">
    <subcellularLocation>
        <location evidence="1">Cell membrane</location>
        <topology evidence="1">Multi-pass membrane protein</topology>
    </subcellularLocation>
</comment>
<keyword evidence="9" id="KW-1185">Reference proteome</keyword>
<dbReference type="PANTHER" id="PTHR33573:SF50">
    <property type="entry name" value="CASP-LIKE PROTEIN 4A3"/>
    <property type="match status" value="1"/>
</dbReference>
<comment type="similarity">
    <text evidence="2">Belongs to the Casparian strip membrane proteins (CASP) family.</text>
</comment>
<keyword evidence="6" id="KW-1133">Transmembrane helix</keyword>
<keyword evidence="4" id="KW-1003">Cell membrane</keyword>
<evidence type="ECO:0000256" key="4">
    <source>
        <dbReference type="ARBA" id="ARBA00022475"/>
    </source>
</evidence>
<comment type="subunit">
    <text evidence="3">Homodimer and heterodimers.</text>
</comment>
<evidence type="ECO:0000256" key="2">
    <source>
        <dbReference type="ARBA" id="ARBA00007651"/>
    </source>
</evidence>
<dbReference type="InterPro" id="IPR006702">
    <property type="entry name" value="CASP_dom"/>
</dbReference>
<keyword evidence="6" id="KW-0812">Transmembrane</keyword>
<proteinExistence type="inferred from homology"/>
<comment type="caution">
    <text evidence="8">The sequence shown here is derived from an EMBL/GenBank/DDBJ whole genome shotgun (WGS) entry which is preliminary data.</text>
</comment>
<dbReference type="PANTHER" id="PTHR33573">
    <property type="entry name" value="CASP-LIKE PROTEIN 4A4"/>
    <property type="match status" value="1"/>
</dbReference>
<dbReference type="Proteomes" id="UP001230188">
    <property type="component" value="Unassembled WGS sequence"/>
</dbReference>
<feature type="transmembrane region" description="Helical" evidence="6">
    <location>
        <begin position="57"/>
        <end position="77"/>
    </location>
</feature>
<dbReference type="GO" id="GO:0005886">
    <property type="term" value="C:plasma membrane"/>
    <property type="evidence" value="ECO:0007669"/>
    <property type="project" value="UniProtKB-SubCell"/>
</dbReference>
<protein>
    <recommendedName>
        <fullName evidence="7">Casparian strip membrane protein domain-containing protein</fullName>
    </recommendedName>
</protein>
<evidence type="ECO:0000313" key="8">
    <source>
        <dbReference type="EMBL" id="KAJ8601800.1"/>
    </source>
</evidence>
<feature type="transmembrane region" description="Helical" evidence="6">
    <location>
        <begin position="93"/>
        <end position="112"/>
    </location>
</feature>
<dbReference type="Pfam" id="PF04535">
    <property type="entry name" value="CASP_dom"/>
    <property type="match status" value="1"/>
</dbReference>
<feature type="transmembrane region" description="Helical" evidence="6">
    <location>
        <begin position="149"/>
        <end position="172"/>
    </location>
</feature>